<dbReference type="InterPro" id="IPR028098">
    <property type="entry name" value="Glyco_trans_4-like_N"/>
</dbReference>
<evidence type="ECO:0000259" key="1">
    <source>
        <dbReference type="Pfam" id="PF00534"/>
    </source>
</evidence>
<dbReference type="PANTHER" id="PTHR12526:SF630">
    <property type="entry name" value="GLYCOSYLTRANSFERASE"/>
    <property type="match status" value="1"/>
</dbReference>
<accession>A0A7L4WG70</accession>
<dbReference type="Gene3D" id="3.40.50.2000">
    <property type="entry name" value="Glycogen Phosphorylase B"/>
    <property type="match status" value="2"/>
</dbReference>
<evidence type="ECO:0000313" key="3">
    <source>
        <dbReference type="EMBL" id="QDJ28944.1"/>
    </source>
</evidence>
<dbReference type="Pfam" id="PF13439">
    <property type="entry name" value="Glyco_transf_4"/>
    <property type="match status" value="1"/>
</dbReference>
<evidence type="ECO:0008006" key="5">
    <source>
        <dbReference type="Google" id="ProtNLM"/>
    </source>
</evidence>
<dbReference type="RefSeq" id="WP_188348009.1">
    <property type="nucleotide sequence ID" value="NZ_CP017195.1"/>
</dbReference>
<gene>
    <name evidence="3" type="ORF">BHS01_10680</name>
</gene>
<dbReference type="Proteomes" id="UP000516280">
    <property type="component" value="Chromosome"/>
</dbReference>
<dbReference type="GO" id="GO:0016757">
    <property type="term" value="F:glycosyltransferase activity"/>
    <property type="evidence" value="ECO:0007669"/>
    <property type="project" value="InterPro"/>
</dbReference>
<dbReference type="KEGG" id="lpaa:BHS01_10680"/>
<dbReference type="Pfam" id="PF00534">
    <property type="entry name" value="Glycos_transf_1"/>
    <property type="match status" value="1"/>
</dbReference>
<evidence type="ECO:0000259" key="2">
    <source>
        <dbReference type="Pfam" id="PF13439"/>
    </source>
</evidence>
<dbReference type="SUPFAM" id="SSF53756">
    <property type="entry name" value="UDP-Glycosyltransferase/glycogen phosphorylase"/>
    <property type="match status" value="1"/>
</dbReference>
<sequence length="368" mass="41878">MNILFLTFSMLSGGTEHLTVDICNELVNRKHNVHLYIVNEHYDEEVLSKLDEKVVVIKQNRREASGNKLVTIKKVSEYIKDKKIKIVHCNNPTAPDLLLLKPFLFPKVKIIQTIHDTMGYGKMPLHKVYFRNIQIHKFIAISNSVRNDMVLHGANKNKIEVIYNGIKIKKYSPCYQVKSSSKFIIGNVARINPCQKRQDLLIMAIAKVKKVYPNIECRFAGMVSKDQQKEFEILKGLVKKHNLDENIKFCGNVLDIPKFLDDLDLFVLPSRTEGFGLSLVEAMAMGVPVIASNIEGPSEVIGNNERGLLFKTGDLDSLVENILYAIKNINHIKEKSSEIRDYVITNFDISQTVDRLETIYVSVGGKFE</sequence>
<reference evidence="3 4" key="1">
    <citation type="submission" date="2016-09" db="EMBL/GenBank/DDBJ databases">
        <title>Lactic acid bacteria from MAP meat Genome sequencing and assembly.</title>
        <authorList>
            <person name="Behr J."/>
            <person name="Hilgarth M."/>
            <person name="Vogel R.F."/>
        </authorList>
    </citation>
    <scope>NUCLEOTIDE SEQUENCE [LARGE SCALE GENOMIC DNA]</scope>
    <source>
        <strain evidence="3 4">TMW21615</strain>
    </source>
</reference>
<feature type="domain" description="Glycosyl transferase family 1" evidence="1">
    <location>
        <begin position="179"/>
        <end position="329"/>
    </location>
</feature>
<feature type="domain" description="Glycosyltransferase subfamily 4-like N-terminal" evidence="2">
    <location>
        <begin position="13"/>
        <end position="168"/>
    </location>
</feature>
<dbReference type="AlphaFoldDB" id="A0A7L4WG70"/>
<dbReference type="PANTHER" id="PTHR12526">
    <property type="entry name" value="GLYCOSYLTRANSFERASE"/>
    <property type="match status" value="1"/>
</dbReference>
<dbReference type="EMBL" id="CP017195">
    <property type="protein sequence ID" value="QDJ28944.1"/>
    <property type="molecule type" value="Genomic_DNA"/>
</dbReference>
<proteinExistence type="predicted"/>
<name>A0A7L4WG70_9LACT</name>
<dbReference type="CDD" id="cd03801">
    <property type="entry name" value="GT4_PimA-like"/>
    <property type="match status" value="1"/>
</dbReference>
<dbReference type="InterPro" id="IPR001296">
    <property type="entry name" value="Glyco_trans_1"/>
</dbReference>
<protein>
    <recommendedName>
        <fullName evidence="5">Glycosyltransferase</fullName>
    </recommendedName>
</protein>
<evidence type="ECO:0000313" key="4">
    <source>
        <dbReference type="Proteomes" id="UP000516280"/>
    </source>
</evidence>
<organism evidence="3 4">
    <name type="scientific">Pseudolactococcus paracarnosus</name>
    <dbReference type="NCBI Taxonomy" id="2749962"/>
    <lineage>
        <taxon>Bacteria</taxon>
        <taxon>Bacillati</taxon>
        <taxon>Bacillota</taxon>
        <taxon>Bacilli</taxon>
        <taxon>Lactobacillales</taxon>
        <taxon>Streptococcaceae</taxon>
        <taxon>Pseudolactococcus</taxon>
    </lineage>
</organism>